<evidence type="ECO:0008006" key="2">
    <source>
        <dbReference type="Google" id="ProtNLM"/>
    </source>
</evidence>
<name>A0A6J4HVE8_9CHLR</name>
<dbReference type="EMBL" id="CADCTK010000243">
    <property type="protein sequence ID" value="CAA9233001.1"/>
    <property type="molecule type" value="Genomic_DNA"/>
</dbReference>
<protein>
    <recommendedName>
        <fullName evidence="2">Mobile element protein</fullName>
    </recommendedName>
</protein>
<gene>
    <name evidence="1" type="ORF">AVDCRST_MAG26-1054</name>
</gene>
<reference evidence="1" key="1">
    <citation type="submission" date="2020-02" db="EMBL/GenBank/DDBJ databases">
        <authorList>
            <person name="Meier V. D."/>
        </authorList>
    </citation>
    <scope>NUCLEOTIDE SEQUENCE</scope>
    <source>
        <strain evidence="1">AVDCRST_MAG26</strain>
    </source>
</reference>
<proteinExistence type="predicted"/>
<accession>A0A6J4HVE8</accession>
<organism evidence="1">
    <name type="scientific">uncultured Chloroflexia bacterium</name>
    <dbReference type="NCBI Taxonomy" id="1672391"/>
    <lineage>
        <taxon>Bacteria</taxon>
        <taxon>Bacillati</taxon>
        <taxon>Chloroflexota</taxon>
        <taxon>Chloroflexia</taxon>
        <taxon>environmental samples</taxon>
    </lineage>
</organism>
<dbReference type="AlphaFoldDB" id="A0A6J4HVE8"/>
<evidence type="ECO:0000313" key="1">
    <source>
        <dbReference type="EMBL" id="CAA9233001.1"/>
    </source>
</evidence>
<sequence length="94" mass="10335">MWLLNLIRRSVLHTLDVAQERQAVIDSLPVPVVQFYLAPAARGDWAEHGARYGKVSSKKQTIYGYKLDVLVTVGGVILDFELAPANEADLVVGT</sequence>